<feature type="transmembrane region" description="Helical" evidence="1">
    <location>
        <begin position="21"/>
        <end position="47"/>
    </location>
</feature>
<feature type="transmembrane region" description="Helical" evidence="1">
    <location>
        <begin position="374"/>
        <end position="394"/>
    </location>
</feature>
<gene>
    <name evidence="2" type="ORF">J21TS7_61590</name>
</gene>
<keyword evidence="1" id="KW-0472">Membrane</keyword>
<keyword evidence="1" id="KW-0812">Transmembrane</keyword>
<feature type="transmembrane region" description="Helical" evidence="1">
    <location>
        <begin position="101"/>
        <end position="122"/>
    </location>
</feature>
<evidence type="ECO:0000313" key="2">
    <source>
        <dbReference type="EMBL" id="GIO57841.1"/>
    </source>
</evidence>
<evidence type="ECO:0000256" key="1">
    <source>
        <dbReference type="SAM" id="Phobius"/>
    </source>
</evidence>
<feature type="transmembrane region" description="Helical" evidence="1">
    <location>
        <begin position="191"/>
        <end position="210"/>
    </location>
</feature>
<sequence length="409" mass="47066">MMDLKKLRMERRGRFWGEVTPYLGYVIQSGVAVLLLFMLIAFAAWYTSLVQHIPAGLPIRWIMLILFVPLTVNSSFRTYLQPADTVFLLPQESRMNDYFKAGWTSGVVYKLIGLALVFILSWPLYVRSDADPKSFWPFLLLLFALKILASYGCWKELRMVSRRASAGYRLLRYVVLILAVAAWLWQPEWRSLLFIVLLALTYIAALRIPAKHLVAWERLIAVEKTHSARVMQILGWFVNVPGRQQRVYPRRWMSWAGNRVPWKPEAAYRYLITKSFVRSDVFSIVIRAGILAALLVWWTRQGLLGSGIYLFFVFVIGVQLSSLLRYHQESFWLHIYPVPPASRKQNAVNLAFQIQLVVAVLIWLPMLGAGSGRIGPMLLTLLGGVVISVLFRYFQSRKGKSDDDDDDDE</sequence>
<feature type="transmembrane region" description="Helical" evidence="1">
    <location>
        <begin position="166"/>
        <end position="185"/>
    </location>
</feature>
<evidence type="ECO:0000313" key="3">
    <source>
        <dbReference type="Proteomes" id="UP000676601"/>
    </source>
</evidence>
<accession>A0ABQ4LMV4</accession>
<proteinExistence type="predicted"/>
<dbReference type="PIRSF" id="PIRSF037259">
    <property type="entry name" value="EcsB_ABC"/>
    <property type="match status" value="1"/>
</dbReference>
<dbReference type="Proteomes" id="UP000676601">
    <property type="component" value="Unassembled WGS sequence"/>
</dbReference>
<name>A0ABQ4LMV4_9BACL</name>
<keyword evidence="3" id="KW-1185">Reference proteome</keyword>
<organism evidence="2 3">
    <name type="scientific">Paenibacillus cineris</name>
    <dbReference type="NCBI Taxonomy" id="237530"/>
    <lineage>
        <taxon>Bacteria</taxon>
        <taxon>Bacillati</taxon>
        <taxon>Bacillota</taxon>
        <taxon>Bacilli</taxon>
        <taxon>Bacillales</taxon>
        <taxon>Paenibacillaceae</taxon>
        <taxon>Paenibacillus</taxon>
    </lineage>
</organism>
<dbReference type="InterPro" id="IPR010288">
    <property type="entry name" value="EcsB_ABC"/>
</dbReference>
<feature type="transmembrane region" description="Helical" evidence="1">
    <location>
        <begin position="134"/>
        <end position="154"/>
    </location>
</feature>
<dbReference type="Pfam" id="PF05975">
    <property type="entry name" value="EcsB"/>
    <property type="match status" value="1"/>
</dbReference>
<feature type="transmembrane region" description="Helical" evidence="1">
    <location>
        <begin position="347"/>
        <end position="368"/>
    </location>
</feature>
<protein>
    <submittedName>
        <fullName evidence="2">ABC transporter permease</fullName>
    </submittedName>
</protein>
<comment type="caution">
    <text evidence="2">The sequence shown here is derived from an EMBL/GenBank/DDBJ whole genome shotgun (WGS) entry which is preliminary data.</text>
</comment>
<dbReference type="EMBL" id="BORU01000005">
    <property type="protein sequence ID" value="GIO57841.1"/>
    <property type="molecule type" value="Genomic_DNA"/>
</dbReference>
<feature type="transmembrane region" description="Helical" evidence="1">
    <location>
        <begin position="281"/>
        <end position="300"/>
    </location>
</feature>
<reference evidence="2 3" key="1">
    <citation type="submission" date="2021-03" db="EMBL/GenBank/DDBJ databases">
        <title>Antimicrobial resistance genes in bacteria isolated from Japanese honey, and their potential for conferring macrolide and lincosamide resistance in the American foulbrood pathogen Paenibacillus larvae.</title>
        <authorList>
            <person name="Okamoto M."/>
            <person name="Kumagai M."/>
            <person name="Kanamori H."/>
            <person name="Takamatsu D."/>
        </authorList>
    </citation>
    <scope>NUCLEOTIDE SEQUENCE [LARGE SCALE GENOMIC DNA]</scope>
    <source>
        <strain evidence="2 3">J21TS7</strain>
    </source>
</reference>
<feature type="transmembrane region" description="Helical" evidence="1">
    <location>
        <begin position="59"/>
        <end position="80"/>
    </location>
</feature>
<keyword evidence="1" id="KW-1133">Transmembrane helix</keyword>
<feature type="transmembrane region" description="Helical" evidence="1">
    <location>
        <begin position="306"/>
        <end position="326"/>
    </location>
</feature>